<feature type="transmembrane region" description="Helical" evidence="5">
    <location>
        <begin position="208"/>
        <end position="226"/>
    </location>
</feature>
<sequence length="1363" mass="152666">MFDRRWRHLVRRFAPALFFFLLPMALFWQVTLGGKSLVPFDNLYQFAPWHAYADQMGVGLPHNELLSDLLLENYAWKRYFRTSFETRQLPLWNPHIFSGMPFLADGQHSMLYPLSVLFLIMPVWAAYGWFTVITLALAGLNMYIFLRVLGLRRSAALLGGLVFQGSAFLTISVVFQMIIAAATWLPLLLAMIHKLFEKARQGITDPTAYIPWVFIGSVAVGLSALAGHPEMFYYNVLVGALYGVWHLVGLWRDQRSAHPWRMVNLVAFWGVALACVGALLGAAQLVPLYELVRANFREGSATLAEVRSWAYPPRQLMAFLIPDFWGNPARHQVFDIVARTWRPIITQNVMGQTLNYVAWTQGLPTWKNYVEGAAYLGVFPLLLASLGAWWGRRRRTPLFFTVLIVVSMLFIFGTPFYAVLYYGLPGWKQLHTPFRWVYPYTVAVSVLAAYGWHALCTESQHLHTAARWLGRLALAGALGGLALLGLMLMVPTPFVRLAERVMQASELTRVAFGGDPALLVSYQWRNFAWFGVFLAGSGLALLALLRRHRFAPHLALAVVFADLFIAAWGFNPATSPDLIHFTPPEIAWLTEQFDPTTPWRLTSLDGEGPPVFIANTPWFYGLHDVRGYDSIIIKHYVEFMEQVEGQGQLLYNRISPLFWEGSLDSALLDLLNVRYVLTLQSVERPGWRLAYEGAVRIYENEDVLPRAFILPAAQAEVRTHEEIIANLKSLDPRREVWLEATDDARPALAETNATRMDAVPASILRYTENEIEMAVETEAPAVLVLADVWFPGWRAFVRPAEGGEEREIPIWRANGALRAVEVPAGAWVVRWKYSPNSVKVGFFGSFLGTVLLVLAAAYWLWGRIYQEQPDEHAVRRVAKNSLAPMALQLLNKVVDTVFAAFTARILGPAGLGAYAFAIAIIWYFIIFSNFGLGTLLTREVAKDREAADRYLASTIWARLGLFALSAPVLFAIIWVWETQFGLSRTTSWAIVLLAIGLIPSNLADALTAVFRAFEKFEIPALISTITTILKVSIGAGALLAGYGVIGLAATSIITNIITLGLLAFLLIRQGLVSRPRLTFDWSFQRTMLSTAFPLMLNDFLSTAFFRMDVAILQPMKGDTVVGWYNVGYKFIDGLNIIPSSFTLAIFPVMARYAEGARDALLRTTVLSLRWLVMLALPICILTVRYADGIILAFGGPEYLPHSATALRLLIWFLPFSFINSVVHYVLIAVNQQRYLTRAFVIGVGFNLVANLALIPRFSYQAAAVNTVLSEIALLLPFYYLLRQHVGAIPWRHIFGAPLLASALMALPLWVGGLPFYAAIPLAGVVYLVGLFSLKAFTPDDWGVLMRLLPARFTPYVERLQALS</sequence>
<feature type="transmembrane region" description="Helical" evidence="5">
    <location>
        <begin position="263"/>
        <end position="286"/>
    </location>
</feature>
<feature type="transmembrane region" description="Helical" evidence="5">
    <location>
        <begin position="913"/>
        <end position="935"/>
    </location>
</feature>
<feature type="transmembrane region" description="Helical" evidence="5">
    <location>
        <begin position="1045"/>
        <end position="1067"/>
    </location>
</feature>
<dbReference type="CDD" id="cd13128">
    <property type="entry name" value="MATE_Wzx_like"/>
    <property type="match status" value="1"/>
</dbReference>
<keyword evidence="2 5" id="KW-0812">Transmembrane</keyword>
<evidence type="ECO:0000256" key="4">
    <source>
        <dbReference type="ARBA" id="ARBA00023136"/>
    </source>
</evidence>
<feature type="transmembrane region" description="Helical" evidence="5">
    <location>
        <begin position="468"/>
        <end position="490"/>
    </location>
</feature>
<name>A0A0M8K944_9CHLR</name>
<evidence type="ECO:0000256" key="3">
    <source>
        <dbReference type="ARBA" id="ARBA00022989"/>
    </source>
</evidence>
<gene>
    <name evidence="6" type="ORF">ARMA_1432</name>
</gene>
<dbReference type="Proteomes" id="UP000037784">
    <property type="component" value="Unassembled WGS sequence"/>
</dbReference>
<feature type="transmembrane region" description="Helical" evidence="5">
    <location>
        <begin position="1234"/>
        <end position="1253"/>
    </location>
</feature>
<comment type="subcellular location">
    <subcellularLocation>
        <location evidence="1">Membrane</location>
        <topology evidence="1">Multi-pass membrane protein</topology>
    </subcellularLocation>
</comment>
<evidence type="ECO:0000256" key="1">
    <source>
        <dbReference type="ARBA" id="ARBA00004141"/>
    </source>
</evidence>
<feature type="transmembrane region" description="Helical" evidence="5">
    <location>
        <begin position="1127"/>
        <end position="1149"/>
    </location>
</feature>
<proteinExistence type="predicted"/>
<dbReference type="InterPro" id="IPR002797">
    <property type="entry name" value="Polysacc_synth"/>
</dbReference>
<feature type="transmembrane region" description="Helical" evidence="5">
    <location>
        <begin position="177"/>
        <end position="196"/>
    </location>
</feature>
<dbReference type="STRING" id="872965.SE16_13225"/>
<evidence type="ECO:0000256" key="2">
    <source>
        <dbReference type="ARBA" id="ARBA00022692"/>
    </source>
</evidence>
<feature type="transmembrane region" description="Helical" evidence="5">
    <location>
        <begin position="398"/>
        <end position="424"/>
    </location>
</feature>
<feature type="transmembrane region" description="Helical" evidence="5">
    <location>
        <begin position="232"/>
        <end position="251"/>
    </location>
</feature>
<feature type="transmembrane region" description="Helical" evidence="5">
    <location>
        <begin position="1259"/>
        <end position="1281"/>
    </location>
</feature>
<feature type="transmembrane region" description="Helical" evidence="5">
    <location>
        <begin position="1316"/>
        <end position="1336"/>
    </location>
</feature>
<feature type="transmembrane region" description="Helical" evidence="5">
    <location>
        <begin position="1293"/>
        <end position="1310"/>
    </location>
</feature>
<dbReference type="InParanoid" id="A0A0M8K944"/>
<feature type="transmembrane region" description="Helical" evidence="5">
    <location>
        <begin position="373"/>
        <end position="391"/>
    </location>
</feature>
<dbReference type="EMBL" id="BBZA01000106">
    <property type="protein sequence ID" value="GAP63009.1"/>
    <property type="molecule type" value="Genomic_DNA"/>
</dbReference>
<dbReference type="InterPro" id="IPR052556">
    <property type="entry name" value="PolySynth_Transporter"/>
</dbReference>
<accession>A0A0M8K944</accession>
<dbReference type="RefSeq" id="WP_054492883.1">
    <property type="nucleotide sequence ID" value="NZ_BBZA01000106.1"/>
</dbReference>
<dbReference type="PANTHER" id="PTHR43424">
    <property type="entry name" value="LOCUS PUTATIVE PROTEIN 1-RELATED"/>
    <property type="match status" value="1"/>
</dbReference>
<dbReference type="OrthoDB" id="151392at2"/>
<feature type="transmembrane region" description="Helical" evidence="5">
    <location>
        <begin position="1020"/>
        <end position="1039"/>
    </location>
</feature>
<feature type="transmembrane region" description="Helical" evidence="5">
    <location>
        <begin position="110"/>
        <end position="143"/>
    </location>
</feature>
<feature type="transmembrane region" description="Helical" evidence="5">
    <location>
        <begin position="436"/>
        <end position="456"/>
    </location>
</feature>
<feature type="transmembrane region" description="Helical" evidence="5">
    <location>
        <begin position="12"/>
        <end position="30"/>
    </location>
</feature>
<feature type="transmembrane region" description="Helical" evidence="5">
    <location>
        <begin position="988"/>
        <end position="1013"/>
    </location>
</feature>
<dbReference type="GO" id="GO:0016020">
    <property type="term" value="C:membrane"/>
    <property type="evidence" value="ECO:0007669"/>
    <property type="project" value="UniProtKB-SubCell"/>
</dbReference>
<feature type="transmembrane region" description="Helical" evidence="5">
    <location>
        <begin position="527"/>
        <end position="545"/>
    </location>
</feature>
<keyword evidence="4 5" id="KW-0472">Membrane</keyword>
<evidence type="ECO:0000313" key="7">
    <source>
        <dbReference type="Proteomes" id="UP000037784"/>
    </source>
</evidence>
<feature type="transmembrane region" description="Helical" evidence="5">
    <location>
        <begin position="840"/>
        <end position="861"/>
    </location>
</feature>
<dbReference type="PANTHER" id="PTHR43424:SF1">
    <property type="entry name" value="LOCUS PUTATIVE PROTEIN 1-RELATED"/>
    <property type="match status" value="1"/>
</dbReference>
<keyword evidence="3 5" id="KW-1133">Transmembrane helix</keyword>
<feature type="transmembrane region" description="Helical" evidence="5">
    <location>
        <begin position="1205"/>
        <end position="1227"/>
    </location>
</feature>
<dbReference type="Pfam" id="PF01943">
    <property type="entry name" value="Polysacc_synt"/>
    <property type="match status" value="1"/>
</dbReference>
<evidence type="ECO:0000256" key="5">
    <source>
        <dbReference type="SAM" id="Phobius"/>
    </source>
</evidence>
<evidence type="ECO:0000313" key="6">
    <source>
        <dbReference type="EMBL" id="GAP63009.1"/>
    </source>
</evidence>
<feature type="transmembrane region" description="Helical" evidence="5">
    <location>
        <begin position="955"/>
        <end position="976"/>
    </location>
</feature>
<reference evidence="7" key="2">
    <citation type="submission" date="2015-08" db="EMBL/GenBank/DDBJ databases">
        <title>Draft Genome Sequence of a Heterotrophic Facultative Anaerobic Bacterium Ardenticatena maritima Strain 110S.</title>
        <authorList>
            <person name="Kawaichi S."/>
            <person name="Yoshida T."/>
            <person name="Sako Y."/>
            <person name="Nakamura R."/>
        </authorList>
    </citation>
    <scope>NUCLEOTIDE SEQUENCE [LARGE SCALE GENOMIC DNA]</scope>
    <source>
        <strain evidence="7">110S</strain>
    </source>
</reference>
<keyword evidence="7" id="KW-1185">Reference proteome</keyword>
<feature type="transmembrane region" description="Helical" evidence="5">
    <location>
        <begin position="1088"/>
        <end position="1107"/>
    </location>
</feature>
<organism evidence="6 7">
    <name type="scientific">Ardenticatena maritima</name>
    <dbReference type="NCBI Taxonomy" id="872965"/>
    <lineage>
        <taxon>Bacteria</taxon>
        <taxon>Bacillati</taxon>
        <taxon>Chloroflexota</taxon>
        <taxon>Ardenticatenia</taxon>
        <taxon>Ardenticatenales</taxon>
        <taxon>Ardenticatenaceae</taxon>
        <taxon>Ardenticatena</taxon>
    </lineage>
</organism>
<feature type="transmembrane region" description="Helical" evidence="5">
    <location>
        <begin position="1170"/>
        <end position="1193"/>
    </location>
</feature>
<reference evidence="6 7" key="1">
    <citation type="journal article" date="2015" name="Genome Announc.">
        <title>Draft Genome Sequence of a Heterotrophic Facultative Anaerobic Thermophilic Bacterium, Ardenticatena maritima Strain 110ST.</title>
        <authorList>
            <person name="Kawaichi S."/>
            <person name="Yoshida T."/>
            <person name="Sako Y."/>
            <person name="Nakamura R."/>
        </authorList>
    </citation>
    <scope>NUCLEOTIDE SEQUENCE [LARGE SCALE GENOMIC DNA]</scope>
    <source>
        <strain evidence="6 7">110S</strain>
    </source>
</reference>
<comment type="caution">
    <text evidence="6">The sequence shown here is derived from an EMBL/GenBank/DDBJ whole genome shotgun (WGS) entry which is preliminary data.</text>
</comment>
<protein>
    <submittedName>
        <fullName evidence="6">Uncharacterized protein</fullName>
    </submittedName>
</protein>